<dbReference type="Gene3D" id="3.30.9.10">
    <property type="entry name" value="D-Amino Acid Oxidase, subunit A, domain 2"/>
    <property type="match status" value="1"/>
</dbReference>
<dbReference type="PANTHER" id="PTHR43876:SF7">
    <property type="entry name" value="UBIQUINONE BIOSYNTHESIS MONOOXYGENASE COQ6, MITOCHONDRIAL"/>
    <property type="match status" value="1"/>
</dbReference>
<gene>
    <name evidence="9" type="ORF">OYT1_ch1019</name>
</gene>
<dbReference type="InterPro" id="IPR010971">
    <property type="entry name" value="UbiH/COQ6"/>
</dbReference>
<evidence type="ECO:0000256" key="4">
    <source>
        <dbReference type="ARBA" id="ARBA00022630"/>
    </source>
</evidence>
<evidence type="ECO:0000256" key="1">
    <source>
        <dbReference type="ARBA" id="ARBA00001974"/>
    </source>
</evidence>
<name>A0A2Z6GAV2_9PROT</name>
<keyword evidence="10" id="KW-1185">Reference proteome</keyword>
<evidence type="ECO:0000259" key="8">
    <source>
        <dbReference type="Pfam" id="PF01494"/>
    </source>
</evidence>
<organism evidence="9 10">
    <name type="scientific">Ferriphaselus amnicola</name>
    <dbReference type="NCBI Taxonomy" id="1188319"/>
    <lineage>
        <taxon>Bacteria</taxon>
        <taxon>Pseudomonadati</taxon>
        <taxon>Pseudomonadota</taxon>
        <taxon>Betaproteobacteria</taxon>
        <taxon>Nitrosomonadales</taxon>
        <taxon>Gallionellaceae</taxon>
        <taxon>Ferriphaselus</taxon>
    </lineage>
</organism>
<comment type="cofactor">
    <cofactor evidence="1">
        <name>FAD</name>
        <dbReference type="ChEBI" id="CHEBI:57692"/>
    </cofactor>
</comment>
<dbReference type="UniPathway" id="UPA00232"/>
<protein>
    <submittedName>
        <fullName evidence="9">2-octaprenyl-6-methoxyphenol hydroxylase</fullName>
    </submittedName>
</protein>
<dbReference type="EMBL" id="AP018738">
    <property type="protein sequence ID" value="BBE50580.1"/>
    <property type="molecule type" value="Genomic_DNA"/>
</dbReference>
<dbReference type="PRINTS" id="PR00420">
    <property type="entry name" value="RNGMNOXGNASE"/>
</dbReference>
<keyword evidence="7" id="KW-0503">Monooxygenase</keyword>
<evidence type="ECO:0000256" key="7">
    <source>
        <dbReference type="ARBA" id="ARBA00023033"/>
    </source>
</evidence>
<dbReference type="Pfam" id="PF01494">
    <property type="entry name" value="FAD_binding_3"/>
    <property type="match status" value="1"/>
</dbReference>
<evidence type="ECO:0000313" key="9">
    <source>
        <dbReference type="EMBL" id="BBE50580.1"/>
    </source>
</evidence>
<dbReference type="AlphaFoldDB" id="A0A2Z6GAV2"/>
<keyword evidence="4" id="KW-0285">Flavoprotein</keyword>
<evidence type="ECO:0000256" key="5">
    <source>
        <dbReference type="ARBA" id="ARBA00022827"/>
    </source>
</evidence>
<dbReference type="PROSITE" id="PS01304">
    <property type="entry name" value="UBIH"/>
    <property type="match status" value="1"/>
</dbReference>
<evidence type="ECO:0000256" key="6">
    <source>
        <dbReference type="ARBA" id="ARBA00023002"/>
    </source>
</evidence>
<accession>A0A2Z6GAV2</accession>
<evidence type="ECO:0000313" key="10">
    <source>
        <dbReference type="Proteomes" id="UP000033070"/>
    </source>
</evidence>
<dbReference type="InterPro" id="IPR051205">
    <property type="entry name" value="UbiH/COQ6_monooxygenase"/>
</dbReference>
<comment type="similarity">
    <text evidence="3">Belongs to the UbiH/COQ6 family.</text>
</comment>
<evidence type="ECO:0000256" key="3">
    <source>
        <dbReference type="ARBA" id="ARBA00005349"/>
    </source>
</evidence>
<dbReference type="InterPro" id="IPR002938">
    <property type="entry name" value="FAD-bd"/>
</dbReference>
<dbReference type="OrthoDB" id="9769565at2"/>
<keyword evidence="5" id="KW-0274">FAD</keyword>
<proteinExistence type="inferred from homology"/>
<dbReference type="KEGG" id="fam:OYT1_ch1019"/>
<dbReference type="NCBIfam" id="TIGR01988">
    <property type="entry name" value="Ubi-OHases"/>
    <property type="match status" value="1"/>
</dbReference>
<feature type="domain" description="FAD-binding" evidence="8">
    <location>
        <begin position="5"/>
        <end position="329"/>
    </location>
</feature>
<dbReference type="GO" id="GO:0006744">
    <property type="term" value="P:ubiquinone biosynthetic process"/>
    <property type="evidence" value="ECO:0007669"/>
    <property type="project" value="UniProtKB-UniPathway"/>
</dbReference>
<dbReference type="STRING" id="1188319.OYT1_02304"/>
<dbReference type="PANTHER" id="PTHR43876">
    <property type="entry name" value="UBIQUINONE BIOSYNTHESIS MONOOXYGENASE COQ6, MITOCHONDRIAL"/>
    <property type="match status" value="1"/>
</dbReference>
<dbReference type="GO" id="GO:0016705">
    <property type="term" value="F:oxidoreductase activity, acting on paired donors, with incorporation or reduction of molecular oxygen"/>
    <property type="evidence" value="ECO:0007669"/>
    <property type="project" value="InterPro"/>
</dbReference>
<dbReference type="Gene3D" id="3.50.50.60">
    <property type="entry name" value="FAD/NAD(P)-binding domain"/>
    <property type="match status" value="2"/>
</dbReference>
<dbReference type="InterPro" id="IPR018168">
    <property type="entry name" value="Ubi_Hdrlase_CS"/>
</dbReference>
<comment type="pathway">
    <text evidence="2">Cofactor biosynthesis; ubiquinone biosynthesis.</text>
</comment>
<keyword evidence="6" id="KW-0560">Oxidoreductase</keyword>
<dbReference type="RefSeq" id="WP_062627410.1">
    <property type="nucleotide sequence ID" value="NZ_AP018738.1"/>
</dbReference>
<dbReference type="InterPro" id="IPR036188">
    <property type="entry name" value="FAD/NAD-bd_sf"/>
</dbReference>
<dbReference type="SUPFAM" id="SSF51905">
    <property type="entry name" value="FAD/NAD(P)-binding domain"/>
    <property type="match status" value="1"/>
</dbReference>
<sequence length="384" mass="41028">MSENYDIAIIGGGPVGSTLALALRDSGLKICLLEARDFSPSNDPRALALSYGTRLLLDKLGVWAALPHVSSIGIIHISQKQSFGRAVLRASEMGVPALGHVLPYSALQNGLQAAVLASGLTCIGGAAVTALDTGAEVATIRYTHDDSEHVITAKLAVVADGGRLLETSHPPEVHDYGQSAVIAHVTCAHPKLDTAFERFTTQGPVALLPYHDGYELVWTAAHDQAQAMLAWDEATFLTRLHEHFGDRVGAFTAVGPRSCYPLRLKRAPQTTLPHSVLLGNAAQTMHPVAGQGFNMGIRDAWELAQVILRAAPETLGSATMLSDYQRSRKIDRNAGIRFTDGLVRMFSNDLPLLGNARGLALSVLDCVPLAKQFVAKRMMFGANG</sequence>
<evidence type="ECO:0000256" key="2">
    <source>
        <dbReference type="ARBA" id="ARBA00004749"/>
    </source>
</evidence>
<dbReference type="GO" id="GO:0004497">
    <property type="term" value="F:monooxygenase activity"/>
    <property type="evidence" value="ECO:0007669"/>
    <property type="project" value="UniProtKB-KW"/>
</dbReference>
<dbReference type="GO" id="GO:0071949">
    <property type="term" value="F:FAD binding"/>
    <property type="evidence" value="ECO:0007669"/>
    <property type="project" value="InterPro"/>
</dbReference>
<dbReference type="Proteomes" id="UP000033070">
    <property type="component" value="Chromosome"/>
</dbReference>
<reference evidence="9 10" key="1">
    <citation type="submission" date="2018-06" db="EMBL/GenBank/DDBJ databases">
        <title>OYT1 Genome Sequencing.</title>
        <authorList>
            <person name="Kato S."/>
            <person name="Itoh T."/>
            <person name="Ohkuma M."/>
        </authorList>
    </citation>
    <scope>NUCLEOTIDE SEQUENCE [LARGE SCALE GENOMIC DNA]</scope>
    <source>
        <strain evidence="9 10">OYT1</strain>
    </source>
</reference>